<dbReference type="InterPro" id="IPR003399">
    <property type="entry name" value="Mce/MlaD"/>
</dbReference>
<dbReference type="RefSeq" id="WP_338445451.1">
    <property type="nucleotide sequence ID" value="NZ_CP144918.1"/>
</dbReference>
<dbReference type="EMBL" id="CP144918">
    <property type="protein sequence ID" value="WWA46552.1"/>
    <property type="molecule type" value="Genomic_DNA"/>
</dbReference>
<dbReference type="Proteomes" id="UP001335183">
    <property type="component" value="Chromosome"/>
</dbReference>
<dbReference type="PANTHER" id="PTHR36698">
    <property type="entry name" value="BLL5892 PROTEIN"/>
    <property type="match status" value="1"/>
</dbReference>
<feature type="domain" description="Mce/MlaD" evidence="1">
    <location>
        <begin position="43"/>
        <end position="102"/>
    </location>
</feature>
<dbReference type="PANTHER" id="PTHR36698:SF2">
    <property type="entry name" value="MCE_MLAD DOMAIN-CONTAINING PROTEIN"/>
    <property type="match status" value="1"/>
</dbReference>
<keyword evidence="3" id="KW-1185">Reference proteome</keyword>
<protein>
    <submittedName>
        <fullName evidence="2">MlaD family protein</fullName>
    </submittedName>
</protein>
<evidence type="ECO:0000259" key="1">
    <source>
        <dbReference type="Pfam" id="PF02470"/>
    </source>
</evidence>
<gene>
    <name evidence="2" type="ORF">V5F89_09720</name>
</gene>
<sequence>METRANHVWVGAVTLALLAAAALFFVWLARLGQGAQDEYDIFFKQSVAGLANGSQVSFAGVPVGQVSQIALWETDPQFVRVRVKVRDEVPIRVGTTATIQGSFTGVSTILLDGARRDAPALTCEEGPGNTACPEGVPVIPTKPGGLGELLANAPLLLERLATLTERLTMLLSDENQGEIAGILRNTNRMTADLAQTAPQVERTMAELQVTLRESSEALDAFEKVMGSTDRLLNQEGQSLATQLRSTLTSAEAAANALTETMEQAQPATRQLSESTLPAAEAALEDLRATSKALRNVTEKIETQGAGSLIGGQKLPDYEP</sequence>
<organism evidence="2 3">
    <name type="scientific">Pelagerythrobacter marensis</name>
    <dbReference type="NCBI Taxonomy" id="543877"/>
    <lineage>
        <taxon>Bacteria</taxon>
        <taxon>Pseudomonadati</taxon>
        <taxon>Pseudomonadota</taxon>
        <taxon>Alphaproteobacteria</taxon>
        <taxon>Sphingomonadales</taxon>
        <taxon>Erythrobacteraceae</taxon>
        <taxon>Pelagerythrobacter</taxon>
    </lineage>
</organism>
<evidence type="ECO:0000313" key="3">
    <source>
        <dbReference type="Proteomes" id="UP001335183"/>
    </source>
</evidence>
<accession>A0ABZ2D0K9</accession>
<reference evidence="2 3" key="1">
    <citation type="submission" date="2024-02" db="EMBL/GenBank/DDBJ databases">
        <title>The whole genome sequence of five bacterial samples isolated from Abu Dhabi Sabkha-shore region.</title>
        <authorList>
            <person name="Sudalaimuthuasari N."/>
            <person name="Sarfraz B."/>
            <person name="Tuyisabe J.D."/>
            <person name="Mugisha Ntwali L.D.M."/>
            <person name="Ali A.I.A.A."/>
            <person name="Almansoori S.Z.A."/>
            <person name="Alajami H.S.A."/>
            <person name="Almeqbaali A.A.S."/>
            <person name="Kundu B."/>
            <person name="Saeed E.E."/>
            <person name="Sukumarinath V."/>
            <person name="Mishra A.K."/>
            <person name="Hazzouri K.M."/>
            <person name="Almaskari R."/>
            <person name="Sharma A.K."/>
            <person name="Amiri K.M.A."/>
        </authorList>
    </citation>
    <scope>NUCLEOTIDE SEQUENCE [LARGE SCALE GENOMIC DNA]</scope>
    <source>
        <strain evidence="3">kcgeb_sd</strain>
    </source>
</reference>
<proteinExistence type="predicted"/>
<name>A0ABZ2D0K9_9SPHN</name>
<evidence type="ECO:0000313" key="2">
    <source>
        <dbReference type="EMBL" id="WWA46552.1"/>
    </source>
</evidence>
<dbReference type="Pfam" id="PF02470">
    <property type="entry name" value="MlaD"/>
    <property type="match status" value="1"/>
</dbReference>